<evidence type="ECO:0000256" key="5">
    <source>
        <dbReference type="ARBA" id="ARBA00022692"/>
    </source>
</evidence>
<dbReference type="GO" id="GO:0015288">
    <property type="term" value="F:porin activity"/>
    <property type="evidence" value="ECO:0007669"/>
    <property type="project" value="TreeGrafter"/>
</dbReference>
<dbReference type="InterPro" id="IPR051906">
    <property type="entry name" value="TolC-like"/>
</dbReference>
<keyword evidence="5" id="KW-0812">Transmembrane</keyword>
<organism evidence="9 10">
    <name type="scientific">Nitrospirillum viridazoti CBAmc</name>
    <dbReference type="NCBI Taxonomy" id="1441467"/>
    <lineage>
        <taxon>Bacteria</taxon>
        <taxon>Pseudomonadati</taxon>
        <taxon>Pseudomonadota</taxon>
        <taxon>Alphaproteobacteria</taxon>
        <taxon>Rhodospirillales</taxon>
        <taxon>Azospirillaceae</taxon>
        <taxon>Nitrospirillum</taxon>
        <taxon>Nitrospirillum viridazoti</taxon>
    </lineage>
</organism>
<dbReference type="PANTHER" id="PTHR30026">
    <property type="entry name" value="OUTER MEMBRANE PROTEIN TOLC"/>
    <property type="match status" value="1"/>
</dbReference>
<evidence type="ECO:0000256" key="4">
    <source>
        <dbReference type="ARBA" id="ARBA00022452"/>
    </source>
</evidence>
<accession>A0A248JWJ7</accession>
<dbReference type="InterPro" id="IPR003423">
    <property type="entry name" value="OMP_efflux"/>
</dbReference>
<keyword evidence="6" id="KW-0472">Membrane</keyword>
<evidence type="ECO:0000313" key="10">
    <source>
        <dbReference type="Proteomes" id="UP000197153"/>
    </source>
</evidence>
<protein>
    <recommendedName>
        <fullName evidence="11">Type I secretion protein TolC</fullName>
    </recommendedName>
</protein>
<dbReference type="GO" id="GO:0015562">
    <property type="term" value="F:efflux transmembrane transporter activity"/>
    <property type="evidence" value="ECO:0007669"/>
    <property type="project" value="InterPro"/>
</dbReference>
<proteinExistence type="inferred from homology"/>
<dbReference type="KEGG" id="nao:Y958_18555"/>
<evidence type="ECO:0000256" key="3">
    <source>
        <dbReference type="ARBA" id="ARBA00022448"/>
    </source>
</evidence>
<keyword evidence="4" id="KW-1134">Transmembrane beta strand</keyword>
<dbReference type="EMBL" id="CP022111">
    <property type="protein sequence ID" value="ASG22896.1"/>
    <property type="molecule type" value="Genomic_DNA"/>
</dbReference>
<dbReference type="GO" id="GO:1990281">
    <property type="term" value="C:efflux pump complex"/>
    <property type="evidence" value="ECO:0007669"/>
    <property type="project" value="TreeGrafter"/>
</dbReference>
<evidence type="ECO:0000256" key="2">
    <source>
        <dbReference type="ARBA" id="ARBA00007613"/>
    </source>
</evidence>
<name>A0A248JWJ7_9PROT</name>
<dbReference type="AlphaFoldDB" id="A0A248JWJ7"/>
<keyword evidence="7" id="KW-0998">Cell outer membrane</keyword>
<feature type="region of interest" description="Disordered" evidence="8">
    <location>
        <begin position="62"/>
        <end position="82"/>
    </location>
</feature>
<gene>
    <name evidence="9" type="ORF">Y958_18555</name>
</gene>
<dbReference type="SUPFAM" id="SSF56954">
    <property type="entry name" value="Outer membrane efflux proteins (OEP)"/>
    <property type="match status" value="1"/>
</dbReference>
<evidence type="ECO:0000256" key="8">
    <source>
        <dbReference type="SAM" id="MobiDB-lite"/>
    </source>
</evidence>
<evidence type="ECO:0000313" key="9">
    <source>
        <dbReference type="EMBL" id="ASG22896.1"/>
    </source>
</evidence>
<dbReference type="Proteomes" id="UP000197153">
    <property type="component" value="Chromosome 2"/>
</dbReference>
<reference evidence="9 10" key="1">
    <citation type="submission" date="2017-06" db="EMBL/GenBank/DDBJ databases">
        <title>Complete genome sequence of Nitrospirillum amazonense strain CBAmC, an endophytic nitrogen-fixing and plant growth-promoting bacterium, isolated from sugarcane.</title>
        <authorList>
            <person name="Schwab S."/>
            <person name="dos Santos Teixeira K.R."/>
            <person name="Simoes Araujo J.L."/>
            <person name="Soares Vidal M."/>
            <person name="Borges de Freitas H.R."/>
            <person name="Rivello Crivelaro A.L."/>
            <person name="Bueno de Camargo Nunes A."/>
            <person name="dos Santos C.M."/>
            <person name="Palmeira da Silva Rosa D."/>
            <person name="da Silva Padilha D."/>
            <person name="da Silva E."/>
            <person name="Araujo Terra L."/>
            <person name="Soares Mendes V."/>
            <person name="Farinelli L."/>
            <person name="Magalhaes Cruz L."/>
            <person name="Baldani J.I."/>
        </authorList>
    </citation>
    <scope>NUCLEOTIDE SEQUENCE [LARGE SCALE GENOMIC DNA]</scope>
    <source>
        <strain evidence="9 10">CBAmC</strain>
    </source>
</reference>
<keyword evidence="3" id="KW-0813">Transport</keyword>
<sequence length="469" mass="49987">MQVNTAGCGAEGMGTGHWVKRARRLAATLPLTALALTVATVAHGQSLEDALSQAYQNNPTLEASRAGQRATDEGVPQARASMLPTVTADGNLGKERLSQGNAIQHMNPAQTGVTINQAIYAGGSIQAGISQAENQVEAGRASLLDTEQQVLLAAATAYLDVVRDQAVLDLNINNEQVLTRQLEASRDRFRVGELTRTDVSQSESRLAGATADRISAQGALAASRATYAKLMGQVPGTLKQPSRLVHLPVNQEETMAAAEVSAPVVVAARYNHKASQDAVDGAFGQMLPQLSASAQYYRNWDQSLPGVQYDTAVISARVTIPLYEGGGTSAKVRGAKQTEQQRRTQVMEAVRSADETAVKAWQALVTARAAIEAYKSAVASNEIALEGVRQEQSVGSRTILDVLNAEQELVNAKVQLVRAQHDEQVASYEVLSAVGDLTAAKLGLNVPLYDAKAHYEEVKDKLWGPSIEK</sequence>
<evidence type="ECO:0000256" key="7">
    <source>
        <dbReference type="ARBA" id="ARBA00023237"/>
    </source>
</evidence>
<dbReference type="NCBIfam" id="TIGR01844">
    <property type="entry name" value="type_I_sec_TolC"/>
    <property type="match status" value="1"/>
</dbReference>
<dbReference type="PANTHER" id="PTHR30026:SF22">
    <property type="entry name" value="OUTER MEMBRANE EFFLUX PROTEIN"/>
    <property type="match status" value="1"/>
</dbReference>
<evidence type="ECO:0000256" key="1">
    <source>
        <dbReference type="ARBA" id="ARBA00004442"/>
    </source>
</evidence>
<evidence type="ECO:0008006" key="11">
    <source>
        <dbReference type="Google" id="ProtNLM"/>
    </source>
</evidence>
<comment type="similarity">
    <text evidence="2">Belongs to the outer membrane factor (OMF) (TC 1.B.17) family.</text>
</comment>
<dbReference type="Gene3D" id="1.20.1600.10">
    <property type="entry name" value="Outer membrane efflux proteins (OEP)"/>
    <property type="match status" value="1"/>
</dbReference>
<comment type="subcellular location">
    <subcellularLocation>
        <location evidence="1">Cell outer membrane</location>
    </subcellularLocation>
</comment>
<dbReference type="InterPro" id="IPR010130">
    <property type="entry name" value="T1SS_OMP_TolC"/>
</dbReference>
<dbReference type="Pfam" id="PF02321">
    <property type="entry name" value="OEP"/>
    <property type="match status" value="2"/>
</dbReference>
<keyword evidence="10" id="KW-1185">Reference proteome</keyword>
<evidence type="ECO:0000256" key="6">
    <source>
        <dbReference type="ARBA" id="ARBA00023136"/>
    </source>
</evidence>
<dbReference type="GO" id="GO:0009279">
    <property type="term" value="C:cell outer membrane"/>
    <property type="evidence" value="ECO:0007669"/>
    <property type="project" value="UniProtKB-SubCell"/>
</dbReference>